<dbReference type="InterPro" id="IPR050514">
    <property type="entry name" value="WAP_four-disulfide_core"/>
</dbReference>
<evidence type="ECO:0000256" key="3">
    <source>
        <dbReference type="SAM" id="SignalP"/>
    </source>
</evidence>
<dbReference type="Gene3D" id="4.10.75.10">
    <property type="entry name" value="Elafin-like"/>
    <property type="match status" value="2"/>
</dbReference>
<sequence>MSLTKISIIIVLLVIISNVRTNKIGTCPPNDNSLITTCQVLCNNDTECSGIQKCCQFGCQRKCLDPILTSTSIMKPGNCPKLEPNTVGTCIKHCNSDFDCTQKSYKCCSNGCGTVCSAPIECNLNKDCSFFKRCNKGICKYPFSNWFDRF</sequence>
<dbReference type="PANTHER" id="PTHR19441">
    <property type="entry name" value="WHEY ACDIC PROTEIN WAP"/>
    <property type="match status" value="1"/>
</dbReference>
<dbReference type="PROSITE" id="PS51390">
    <property type="entry name" value="WAP"/>
    <property type="match status" value="2"/>
</dbReference>
<reference evidence="5" key="1">
    <citation type="submission" date="2021-02" db="EMBL/GenBank/DDBJ databases">
        <authorList>
            <person name="Nowell W R."/>
        </authorList>
    </citation>
    <scope>NUCLEOTIDE SEQUENCE</scope>
    <source>
        <strain evidence="5">Ploen Becks lab</strain>
    </source>
</reference>
<gene>
    <name evidence="5" type="ORF">OXX778_LOCUS9034</name>
</gene>
<keyword evidence="6" id="KW-1185">Reference proteome</keyword>
<protein>
    <recommendedName>
        <fullName evidence="4">WAP domain-containing protein</fullName>
    </recommendedName>
</protein>
<evidence type="ECO:0000259" key="4">
    <source>
        <dbReference type="PROSITE" id="PS51390"/>
    </source>
</evidence>
<accession>A0A813W9G6</accession>
<proteinExistence type="predicted"/>
<dbReference type="GO" id="GO:0005615">
    <property type="term" value="C:extracellular space"/>
    <property type="evidence" value="ECO:0007669"/>
    <property type="project" value="TreeGrafter"/>
</dbReference>
<feature type="signal peptide" evidence="3">
    <location>
        <begin position="1"/>
        <end position="21"/>
    </location>
</feature>
<evidence type="ECO:0000256" key="1">
    <source>
        <dbReference type="ARBA" id="ARBA00022729"/>
    </source>
</evidence>
<dbReference type="Proteomes" id="UP000663879">
    <property type="component" value="Unassembled WGS sequence"/>
</dbReference>
<feature type="chain" id="PRO_5032267632" description="WAP domain-containing protein" evidence="3">
    <location>
        <begin position="22"/>
        <end position="150"/>
    </location>
</feature>
<name>A0A813W9G6_9BILA</name>
<dbReference type="AlphaFoldDB" id="A0A813W9G6"/>
<dbReference type="InterPro" id="IPR036645">
    <property type="entry name" value="Elafin-like_sf"/>
</dbReference>
<organism evidence="5 6">
    <name type="scientific">Brachionus calyciflorus</name>
    <dbReference type="NCBI Taxonomy" id="104777"/>
    <lineage>
        <taxon>Eukaryota</taxon>
        <taxon>Metazoa</taxon>
        <taxon>Spiralia</taxon>
        <taxon>Gnathifera</taxon>
        <taxon>Rotifera</taxon>
        <taxon>Eurotatoria</taxon>
        <taxon>Monogononta</taxon>
        <taxon>Pseudotrocha</taxon>
        <taxon>Ploima</taxon>
        <taxon>Brachionidae</taxon>
        <taxon>Brachionus</taxon>
    </lineage>
</organism>
<evidence type="ECO:0000313" key="6">
    <source>
        <dbReference type="Proteomes" id="UP000663879"/>
    </source>
</evidence>
<feature type="domain" description="WAP" evidence="4">
    <location>
        <begin position="72"/>
        <end position="120"/>
    </location>
</feature>
<dbReference type="EMBL" id="CAJNOC010001301">
    <property type="protein sequence ID" value="CAF0852740.1"/>
    <property type="molecule type" value="Genomic_DNA"/>
</dbReference>
<dbReference type="Pfam" id="PF00095">
    <property type="entry name" value="WAP"/>
    <property type="match status" value="2"/>
</dbReference>
<dbReference type="GO" id="GO:0019731">
    <property type="term" value="P:antibacterial humoral response"/>
    <property type="evidence" value="ECO:0007669"/>
    <property type="project" value="TreeGrafter"/>
</dbReference>
<evidence type="ECO:0000256" key="2">
    <source>
        <dbReference type="ARBA" id="ARBA00023157"/>
    </source>
</evidence>
<dbReference type="GO" id="GO:0004867">
    <property type="term" value="F:serine-type endopeptidase inhibitor activity"/>
    <property type="evidence" value="ECO:0007669"/>
    <property type="project" value="TreeGrafter"/>
</dbReference>
<keyword evidence="2" id="KW-1015">Disulfide bond</keyword>
<comment type="caution">
    <text evidence="5">The sequence shown here is derived from an EMBL/GenBank/DDBJ whole genome shotgun (WGS) entry which is preliminary data.</text>
</comment>
<feature type="domain" description="WAP" evidence="4">
    <location>
        <begin position="20"/>
        <end position="67"/>
    </location>
</feature>
<dbReference type="InterPro" id="IPR008197">
    <property type="entry name" value="WAP_dom"/>
</dbReference>
<evidence type="ECO:0000313" key="5">
    <source>
        <dbReference type="EMBL" id="CAF0852740.1"/>
    </source>
</evidence>
<dbReference type="OrthoDB" id="6060011at2759"/>
<keyword evidence="1 3" id="KW-0732">Signal</keyword>
<dbReference type="PRINTS" id="PR00003">
    <property type="entry name" value="4DISULPHCORE"/>
</dbReference>
<dbReference type="GO" id="GO:0045087">
    <property type="term" value="P:innate immune response"/>
    <property type="evidence" value="ECO:0007669"/>
    <property type="project" value="TreeGrafter"/>
</dbReference>
<dbReference type="SMART" id="SM00217">
    <property type="entry name" value="WAP"/>
    <property type="match status" value="2"/>
</dbReference>
<dbReference type="SUPFAM" id="SSF57256">
    <property type="entry name" value="Elafin-like"/>
    <property type="match status" value="2"/>
</dbReference>
<dbReference type="PANTHER" id="PTHR19441:SF30">
    <property type="entry name" value="ELAFIN"/>
    <property type="match status" value="1"/>
</dbReference>